<comment type="caution">
    <text evidence="1">The sequence shown here is derived from an EMBL/GenBank/DDBJ whole genome shotgun (WGS) entry which is preliminary data.</text>
</comment>
<dbReference type="AlphaFoldDB" id="A0A7M2YVF0"/>
<sequence length="142" mass="16565">MRSEDLDVHVTALCARHGIARCDGRGRAVRKRVRHRDGRVERSLEIRIPPVRGQVSYFVALHEIGHLVGDGRSGRRLEKEAAAWRYALREALVEPTDATRRRLGRRLRSYVSWAQLRARRRRPPYLPPAGDPFWELLAWLER</sequence>
<gene>
    <name evidence="1" type="ORF">Gocc_2418</name>
</gene>
<evidence type="ECO:0000313" key="1">
    <source>
        <dbReference type="EMBL" id="RDI73854.1"/>
    </source>
</evidence>
<dbReference type="Proteomes" id="UP000254134">
    <property type="component" value="Unassembled WGS sequence"/>
</dbReference>
<dbReference type="EMBL" id="QQZY01000006">
    <property type="protein sequence ID" value="RDI73854.1"/>
    <property type="molecule type" value="Genomic_DNA"/>
</dbReference>
<organism evidence="1 2">
    <name type="scientific">Gaiella occulta</name>
    <dbReference type="NCBI Taxonomy" id="1002870"/>
    <lineage>
        <taxon>Bacteria</taxon>
        <taxon>Bacillati</taxon>
        <taxon>Actinomycetota</taxon>
        <taxon>Thermoleophilia</taxon>
        <taxon>Gaiellales</taxon>
        <taxon>Gaiellaceae</taxon>
        <taxon>Gaiella</taxon>
    </lineage>
</organism>
<protein>
    <recommendedName>
        <fullName evidence="3">IrrE N-terminal-like domain-containing protein</fullName>
    </recommendedName>
</protein>
<reference evidence="1 2" key="1">
    <citation type="submission" date="2018-07" db="EMBL/GenBank/DDBJ databases">
        <title>High-quality-draft genome sequence of Gaiella occulta.</title>
        <authorList>
            <person name="Severino R."/>
            <person name="Froufe H.J.C."/>
            <person name="Rainey F.A."/>
            <person name="Barroso C."/>
            <person name="Albuquerque L."/>
            <person name="Lobo-Da-Cunha A."/>
            <person name="Da Costa M.S."/>
            <person name="Egas C."/>
        </authorList>
    </citation>
    <scope>NUCLEOTIDE SEQUENCE [LARGE SCALE GENOMIC DNA]</scope>
    <source>
        <strain evidence="1 2">F2-233</strain>
    </source>
</reference>
<proteinExistence type="predicted"/>
<evidence type="ECO:0000313" key="2">
    <source>
        <dbReference type="Proteomes" id="UP000254134"/>
    </source>
</evidence>
<accession>A0A7M2YVF0</accession>
<evidence type="ECO:0008006" key="3">
    <source>
        <dbReference type="Google" id="ProtNLM"/>
    </source>
</evidence>
<keyword evidence="2" id="KW-1185">Reference proteome</keyword>
<name>A0A7M2YVF0_9ACTN</name>
<reference evidence="2" key="2">
    <citation type="journal article" date="2019" name="MicrobiologyOpen">
        <title>High-quality draft genome sequence of Gaiella occulta isolated from a 150 meter deep mineral water borehole and comparison with the genome sequences of other deep-branching lineages of the phylum Actinobacteria.</title>
        <authorList>
            <person name="Severino R."/>
            <person name="Froufe H.J.C."/>
            <person name="Barroso C."/>
            <person name="Albuquerque L."/>
            <person name="Lobo-da-Cunha A."/>
            <person name="da Costa M.S."/>
            <person name="Egas C."/>
        </authorList>
    </citation>
    <scope>NUCLEOTIDE SEQUENCE [LARGE SCALE GENOMIC DNA]</scope>
    <source>
        <strain evidence="2">F2-233</strain>
    </source>
</reference>
<dbReference type="RefSeq" id="WP_181813641.1">
    <property type="nucleotide sequence ID" value="NZ_QQZY01000006.1"/>
</dbReference>